<feature type="transmembrane region" description="Helical" evidence="2">
    <location>
        <begin position="21"/>
        <end position="38"/>
    </location>
</feature>
<feature type="domain" description="Cell envelope-related transcriptional attenuator" evidence="3">
    <location>
        <begin position="88"/>
        <end position="249"/>
    </location>
</feature>
<name>A0A0T5ZYJ2_UNCKA</name>
<reference evidence="4 5" key="1">
    <citation type="submission" date="2015-05" db="EMBL/GenBank/DDBJ databases">
        <title>Critical biogeochemical functions in the subsurface are associated with bacteria from new phyla and little studied lineages.</title>
        <authorList>
            <person name="Hug L.A."/>
            <person name="Thomas B.C."/>
            <person name="Sharon I."/>
            <person name="Brown C.T."/>
            <person name="Sharma R."/>
            <person name="Hettich R.L."/>
            <person name="Wilkins M.J."/>
            <person name="Williams K.H."/>
            <person name="Singh A."/>
            <person name="Banfield J.F."/>
        </authorList>
    </citation>
    <scope>NUCLEOTIDE SEQUENCE [LARGE SCALE GENOMIC DNA]</scope>
    <source>
        <strain evidence="4">CSP1-7</strain>
    </source>
</reference>
<evidence type="ECO:0000313" key="5">
    <source>
        <dbReference type="Proteomes" id="UP000051297"/>
    </source>
</evidence>
<protein>
    <submittedName>
        <fullName evidence="4">Cell envelope-related transcriptional attenuator</fullName>
    </submittedName>
</protein>
<comment type="similarity">
    <text evidence="1">Belongs to the LytR/CpsA/Psr (LCP) family.</text>
</comment>
<dbReference type="NCBIfam" id="TIGR00350">
    <property type="entry name" value="lytR_cpsA_psr"/>
    <property type="match status" value="1"/>
</dbReference>
<evidence type="ECO:0000256" key="2">
    <source>
        <dbReference type="SAM" id="Phobius"/>
    </source>
</evidence>
<keyword evidence="2" id="KW-0812">Transmembrane</keyword>
<dbReference type="PANTHER" id="PTHR33392:SF6">
    <property type="entry name" value="POLYISOPRENYL-TEICHOIC ACID--PEPTIDOGLYCAN TEICHOIC ACID TRANSFERASE TAGU"/>
    <property type="match status" value="1"/>
</dbReference>
<dbReference type="Pfam" id="PF03816">
    <property type="entry name" value="LytR_cpsA_psr"/>
    <property type="match status" value="1"/>
</dbReference>
<comment type="caution">
    <text evidence="4">The sequence shown here is derived from an EMBL/GenBank/DDBJ whole genome shotgun (WGS) entry which is preliminary data.</text>
</comment>
<keyword evidence="2" id="KW-0472">Membrane</keyword>
<dbReference type="Proteomes" id="UP000051297">
    <property type="component" value="Unassembled WGS sequence"/>
</dbReference>
<dbReference type="InterPro" id="IPR004474">
    <property type="entry name" value="LytR_CpsA_psr"/>
</dbReference>
<keyword evidence="2" id="KW-1133">Transmembrane helix</keyword>
<evidence type="ECO:0000256" key="1">
    <source>
        <dbReference type="ARBA" id="ARBA00006068"/>
    </source>
</evidence>
<accession>A0A0T5ZYJ2</accession>
<dbReference type="InterPro" id="IPR050922">
    <property type="entry name" value="LytR/CpsA/Psr_CW_biosynth"/>
</dbReference>
<sequence>MTKYLDLDAHRPKRGRKLKRWLVPLAILLVLGGGLLAFSRTPFVQSLLAPVSFFAQLLEPTKLVEVDGRVNVLVLGLDTRTDGFSGLTDTILVGSISILEGDPALISIPRDFMVKIPNRVKITTVYNYGGIKKDGKFDIQKGVDFSKSKIEEVLGIKIPYWVVVNFEGFKEIIDTLGGISVTVDTAFKDCAYPTPNYGYKCISFKKGTQVMNGEKALEFARSRHGTALGDFDRARRQQKVIVAVKEKVMSLDLLLNPSKLSKLYQQITTAVRTNASFGEIKRALEVGAKLGEIPQIKSLVLDPDSGLVYHPDNSLYGIGYVIVPKEGETYYTKIQAAVQKLFFGTNSGADSGGKP</sequence>
<evidence type="ECO:0000313" key="4">
    <source>
        <dbReference type="EMBL" id="KRT67782.1"/>
    </source>
</evidence>
<dbReference type="AlphaFoldDB" id="A0A0T5ZYJ2"/>
<organism evidence="4 5">
    <name type="scientific">candidate division WWE3 bacterium CSP1-7</name>
    <dbReference type="NCBI Taxonomy" id="1576480"/>
    <lineage>
        <taxon>Bacteria</taxon>
        <taxon>Katanobacteria</taxon>
    </lineage>
</organism>
<dbReference type="Gene3D" id="3.40.630.190">
    <property type="entry name" value="LCP protein"/>
    <property type="match status" value="1"/>
</dbReference>
<evidence type="ECO:0000259" key="3">
    <source>
        <dbReference type="Pfam" id="PF03816"/>
    </source>
</evidence>
<proteinExistence type="inferred from homology"/>
<gene>
    <name evidence="4" type="ORF">XU08_C0001G0192</name>
</gene>
<dbReference type="EMBL" id="LDXK01000001">
    <property type="protein sequence ID" value="KRT67782.1"/>
    <property type="molecule type" value="Genomic_DNA"/>
</dbReference>
<dbReference type="STRING" id="1576480.XU08_C0001G0192"/>
<dbReference type="PATRIC" id="fig|1576480.3.peg.193"/>
<dbReference type="PANTHER" id="PTHR33392">
    <property type="entry name" value="POLYISOPRENYL-TEICHOIC ACID--PEPTIDOGLYCAN TEICHOIC ACID TRANSFERASE TAGU"/>
    <property type="match status" value="1"/>
</dbReference>